<reference evidence="3" key="1">
    <citation type="submission" date="2016-07" db="EMBL/GenBank/DDBJ databases">
        <title>De novo transcriptome assembly of four accessions of the metal hyperaccumulator plant Noccaea caerulescens.</title>
        <authorList>
            <person name="Blande D."/>
            <person name="Halimaa P."/>
            <person name="Tervahauta A.I."/>
            <person name="Aarts M.G."/>
            <person name="Karenlampi S.O."/>
        </authorList>
    </citation>
    <scope>NUCLEOTIDE SEQUENCE</scope>
</reference>
<organism evidence="3">
    <name type="scientific">Noccaea caerulescens</name>
    <name type="common">Alpine penny-cress</name>
    <name type="synonym">Thlaspi caerulescens</name>
    <dbReference type="NCBI Taxonomy" id="107243"/>
    <lineage>
        <taxon>Eukaryota</taxon>
        <taxon>Viridiplantae</taxon>
        <taxon>Streptophyta</taxon>
        <taxon>Embryophyta</taxon>
        <taxon>Tracheophyta</taxon>
        <taxon>Spermatophyta</taxon>
        <taxon>Magnoliopsida</taxon>
        <taxon>eudicotyledons</taxon>
        <taxon>Gunneridae</taxon>
        <taxon>Pentapetalae</taxon>
        <taxon>rosids</taxon>
        <taxon>malvids</taxon>
        <taxon>Brassicales</taxon>
        <taxon>Brassicaceae</taxon>
        <taxon>Coluteocarpeae</taxon>
        <taxon>Noccaea</taxon>
    </lineage>
</organism>
<gene>
    <name evidence="3" type="ORF">MP_TR4979_c3_g1_i1_g.13751</name>
</gene>
<dbReference type="InterPro" id="IPR021099">
    <property type="entry name" value="PORR_domain"/>
</dbReference>
<feature type="domain" description="PORR" evidence="2">
    <location>
        <begin position="38"/>
        <end position="376"/>
    </location>
</feature>
<dbReference type="EMBL" id="GEVM01012197">
    <property type="protein sequence ID" value="JAU93741.1"/>
    <property type="molecule type" value="Transcribed_RNA"/>
</dbReference>
<feature type="compositionally biased region" description="Acidic residues" evidence="1">
    <location>
        <begin position="397"/>
        <end position="425"/>
    </location>
</feature>
<proteinExistence type="predicted"/>
<evidence type="ECO:0000259" key="2">
    <source>
        <dbReference type="Pfam" id="PF11955"/>
    </source>
</evidence>
<feature type="region of interest" description="Disordered" evidence="1">
    <location>
        <begin position="393"/>
        <end position="425"/>
    </location>
</feature>
<accession>A0A1J3JMZ1</accession>
<dbReference type="PANTHER" id="PTHR31476">
    <property type="entry name" value="PROTEIN WHAT'S THIS FACTOR 1 HOMOLOG, CHLOROPLASTIC"/>
    <property type="match status" value="1"/>
</dbReference>
<evidence type="ECO:0000256" key="1">
    <source>
        <dbReference type="SAM" id="MobiDB-lite"/>
    </source>
</evidence>
<dbReference type="AlphaFoldDB" id="A0A1J3JMZ1"/>
<dbReference type="PANTHER" id="PTHR31476:SF10">
    <property type="entry name" value="OS04G0546100 PROTEIN"/>
    <property type="match status" value="1"/>
</dbReference>
<name>A0A1J3JMZ1_NOCCA</name>
<dbReference type="GO" id="GO:0003723">
    <property type="term" value="F:RNA binding"/>
    <property type="evidence" value="ECO:0007669"/>
    <property type="project" value="InterPro"/>
</dbReference>
<evidence type="ECO:0000313" key="3">
    <source>
        <dbReference type="EMBL" id="JAU93741.1"/>
    </source>
</evidence>
<protein>
    <submittedName>
        <fullName evidence="3">Protein ROOT PRIMORDIUM DEFECTIVE 1</fullName>
    </submittedName>
</protein>
<dbReference type="Pfam" id="PF11955">
    <property type="entry name" value="PORR"/>
    <property type="match status" value="1"/>
</dbReference>
<dbReference type="InterPro" id="IPR045040">
    <property type="entry name" value="PORR_fam"/>
</dbReference>
<sequence length="425" mass="49484">MMFVKSQSFLFSVSKLFHQHHQQWRGMGGMAKVRLKWVKNKNLDHIIDTETDLKAACILKDAIKRSPTGFLTAKSVADWQKLLGLTVPVLRFLRRYPTLFHEFPHARYASLPCFKLTDTALMLDSQEEIIHQSHEADTVERLCRVLMMMRTRTISLRSLHSLKFDLGLPDNYERTLVTKYPDHFCFVKASNGDPCLKLVNWRDEFAFSALQKRNERENNVVVTGEEDSRYREFKRGQSALTYPMSFPRGYGAQKKVKAWMDEFQNLPYISPYDDSSNIDPESDLMEKRAVGVLHELLSLTIHKKTKRNYLRSMRAELNIPHKFTRLFTRYPGIFYLSLKCKTTTVILKEGYRRGKLVDPHPLTRLRDKLYHVMRTGFLYRGRGLGMVSKEELLLDKPDDDGPEEEGSEGEEIVETSEVEEDSDDE</sequence>